<evidence type="ECO:0000256" key="1">
    <source>
        <dbReference type="ARBA" id="ARBA00004370"/>
    </source>
</evidence>
<dbReference type="InterPro" id="IPR052954">
    <property type="entry name" value="GPCR-Ligand_Int"/>
</dbReference>
<evidence type="ECO:0000256" key="5">
    <source>
        <dbReference type="SAM" id="Phobius"/>
    </source>
</evidence>
<dbReference type="SUPFAM" id="SSF81321">
    <property type="entry name" value="Family A G protein-coupled receptor-like"/>
    <property type="match status" value="1"/>
</dbReference>
<proteinExistence type="predicted"/>
<feature type="transmembrane region" description="Helical" evidence="5">
    <location>
        <begin position="147"/>
        <end position="166"/>
    </location>
</feature>
<keyword evidence="4 5" id="KW-0472">Membrane</keyword>
<dbReference type="AlphaFoldDB" id="A0A9U8ELY4"/>
<keyword evidence="3 5" id="KW-1133">Transmembrane helix</keyword>
<dbReference type="GO" id="GO:0016020">
    <property type="term" value="C:membrane"/>
    <property type="evidence" value="ECO:0007669"/>
    <property type="project" value="UniProtKB-SubCell"/>
</dbReference>
<evidence type="ECO:0000313" key="8">
    <source>
        <dbReference type="RefSeq" id="XP_013093186.2"/>
    </source>
</evidence>
<evidence type="ECO:0000256" key="2">
    <source>
        <dbReference type="ARBA" id="ARBA00022692"/>
    </source>
</evidence>
<dbReference type="InterPro" id="IPR000276">
    <property type="entry name" value="GPCR_Rhodpsn"/>
</dbReference>
<dbReference type="Gene3D" id="1.20.1070.10">
    <property type="entry name" value="Rhodopsin 7-helix transmembrane proteins"/>
    <property type="match status" value="1"/>
</dbReference>
<dbReference type="GeneID" id="106076926"/>
<keyword evidence="7" id="KW-1185">Reference proteome</keyword>
<evidence type="ECO:0000256" key="3">
    <source>
        <dbReference type="ARBA" id="ARBA00022989"/>
    </source>
</evidence>
<dbReference type="PANTHER" id="PTHR46641:SF2">
    <property type="entry name" value="FMRFAMIDE RECEPTOR"/>
    <property type="match status" value="1"/>
</dbReference>
<feature type="transmembrane region" description="Helical" evidence="5">
    <location>
        <begin position="23"/>
        <end position="52"/>
    </location>
</feature>
<evidence type="ECO:0000256" key="4">
    <source>
        <dbReference type="ARBA" id="ARBA00023136"/>
    </source>
</evidence>
<feature type="transmembrane region" description="Helical" evidence="5">
    <location>
        <begin position="254"/>
        <end position="279"/>
    </location>
</feature>
<feature type="domain" description="G-protein coupled receptors family 1 profile" evidence="6">
    <location>
        <begin position="40"/>
        <end position="314"/>
    </location>
</feature>
<dbReference type="InterPro" id="IPR017452">
    <property type="entry name" value="GPCR_Rhodpsn_7TM"/>
</dbReference>
<organism evidence="7 8">
    <name type="scientific">Biomphalaria glabrata</name>
    <name type="common">Bloodfluke planorb</name>
    <name type="synonym">Freshwater snail</name>
    <dbReference type="NCBI Taxonomy" id="6526"/>
    <lineage>
        <taxon>Eukaryota</taxon>
        <taxon>Metazoa</taxon>
        <taxon>Spiralia</taxon>
        <taxon>Lophotrochozoa</taxon>
        <taxon>Mollusca</taxon>
        <taxon>Gastropoda</taxon>
        <taxon>Heterobranchia</taxon>
        <taxon>Euthyneura</taxon>
        <taxon>Panpulmonata</taxon>
        <taxon>Hygrophila</taxon>
        <taxon>Lymnaeoidea</taxon>
        <taxon>Planorbidae</taxon>
        <taxon>Biomphalaria</taxon>
    </lineage>
</organism>
<comment type="subcellular location">
    <subcellularLocation>
        <location evidence="1">Membrane</location>
    </subcellularLocation>
</comment>
<dbReference type="GO" id="GO:0004930">
    <property type="term" value="F:G protein-coupled receptor activity"/>
    <property type="evidence" value="ECO:0007669"/>
    <property type="project" value="InterPro"/>
</dbReference>
<dbReference type="OrthoDB" id="10281382at2759"/>
<evidence type="ECO:0000259" key="6">
    <source>
        <dbReference type="PROSITE" id="PS50262"/>
    </source>
</evidence>
<accession>A0A9U8ELY4</accession>
<sequence>MTSNNKTSEDSDMWVIDAVTTKLFVIVTCCIVCASVAFFGIILNLLNVCLFVKMGFQETANISLLGLSISDLCGLLTLEWMFLCLNPLFIEAGLPLAQVEVEYITGGYPHVCFSIITGFITAFVTFERCLCIARPLDVKNFLTPSRTVLIIAGIYICMIASVVPAFEVNQLEWKFYASENRTKLGIAYNARRDEVEGIVLVVNDSFGYIAFVMVSVLTAILISSLEANRKWRLKSISAAHATTVTLRDKRMMRIVLVISTMFITLSFPITVVFIFTTAYPQFGTWGKYSNLFYICSVCLTLLEICNSSFTFFVYYSMSAKFRQASIRLLTPYGKIEDKQNF</sequence>
<feature type="transmembrane region" description="Helical" evidence="5">
    <location>
        <begin position="108"/>
        <end position="126"/>
    </location>
</feature>
<feature type="transmembrane region" description="Helical" evidence="5">
    <location>
        <begin position="206"/>
        <end position="225"/>
    </location>
</feature>
<keyword evidence="2 5" id="KW-0812">Transmembrane</keyword>
<feature type="transmembrane region" description="Helical" evidence="5">
    <location>
        <begin position="291"/>
        <end position="315"/>
    </location>
</feature>
<dbReference type="PANTHER" id="PTHR46641">
    <property type="entry name" value="FMRFAMIDE RECEPTOR-RELATED"/>
    <property type="match status" value="1"/>
</dbReference>
<dbReference type="PROSITE" id="PS50262">
    <property type="entry name" value="G_PROTEIN_RECEP_F1_2"/>
    <property type="match status" value="1"/>
</dbReference>
<dbReference type="Pfam" id="PF00001">
    <property type="entry name" value="7tm_1"/>
    <property type="match status" value="1"/>
</dbReference>
<reference evidence="8" key="1">
    <citation type="submission" date="2025-08" db="UniProtKB">
        <authorList>
            <consortium name="RefSeq"/>
        </authorList>
    </citation>
    <scope>IDENTIFICATION</scope>
</reference>
<name>A0A9U8ELY4_BIOGL</name>
<dbReference type="RefSeq" id="XP_013093186.2">
    <property type="nucleotide sequence ID" value="XM_013237732.2"/>
</dbReference>
<protein>
    <submittedName>
        <fullName evidence="8">Uncharacterized protein LOC106076926</fullName>
    </submittedName>
</protein>
<feature type="transmembrane region" description="Helical" evidence="5">
    <location>
        <begin position="64"/>
        <end position="88"/>
    </location>
</feature>
<evidence type="ECO:0000313" key="7">
    <source>
        <dbReference type="Proteomes" id="UP001165740"/>
    </source>
</evidence>
<dbReference type="KEGG" id="bgt:106076926"/>
<dbReference type="Proteomes" id="UP001165740">
    <property type="component" value="Chromosome 7"/>
</dbReference>
<gene>
    <name evidence="8" type="primary">LOC106076926</name>
</gene>